<comment type="caution">
    <text evidence="1">The sequence shown here is derived from an EMBL/GenBank/DDBJ whole genome shotgun (WGS) entry which is preliminary data.</text>
</comment>
<accession>A0A1F5FXK5</accession>
<dbReference type="EMBL" id="MFAU01000024">
    <property type="protein sequence ID" value="OGD84343.1"/>
    <property type="molecule type" value="Genomic_DNA"/>
</dbReference>
<proteinExistence type="predicted"/>
<sequence length="207" mass="23587">MTSDEGSKPPDPQEALKFTRQVIINNLPYIFESVTPEFPSDFLWVVKVPNWEEQKQKAEEMVREGKIDNRWVESLKGLALGEGAVGSIRVSQVEPKDGAPSIGISRVQTATAYLPEEFGYNNAKGVGSFLLDNLCALADDRNWRIYLEPVERGGGLPQYQLYSWYLRKGFKNEGELPEEIRHRFGGMIRQPGAPISRRGYKKLERRR</sequence>
<name>A0A1F5FXK5_9BACT</name>
<dbReference type="InterPro" id="IPR016181">
    <property type="entry name" value="Acyl_CoA_acyltransferase"/>
</dbReference>
<protein>
    <submittedName>
        <fullName evidence="1">Uncharacterized protein</fullName>
    </submittedName>
</protein>
<dbReference type="SUPFAM" id="SSF55729">
    <property type="entry name" value="Acyl-CoA N-acyltransferases (Nat)"/>
    <property type="match status" value="1"/>
</dbReference>
<dbReference type="AlphaFoldDB" id="A0A1F5FXK5"/>
<evidence type="ECO:0000313" key="2">
    <source>
        <dbReference type="Proteomes" id="UP000179252"/>
    </source>
</evidence>
<gene>
    <name evidence="1" type="ORF">A2165_00120</name>
</gene>
<organism evidence="1 2">
    <name type="scientific">Candidatus Curtissbacteria bacterium RBG_13_40_7</name>
    <dbReference type="NCBI Taxonomy" id="1797706"/>
    <lineage>
        <taxon>Bacteria</taxon>
        <taxon>Candidatus Curtissiibacteriota</taxon>
    </lineage>
</organism>
<reference evidence="1 2" key="1">
    <citation type="journal article" date="2016" name="Nat. Commun.">
        <title>Thousands of microbial genomes shed light on interconnected biogeochemical processes in an aquifer system.</title>
        <authorList>
            <person name="Anantharaman K."/>
            <person name="Brown C.T."/>
            <person name="Hug L.A."/>
            <person name="Sharon I."/>
            <person name="Castelle C.J."/>
            <person name="Probst A.J."/>
            <person name="Thomas B.C."/>
            <person name="Singh A."/>
            <person name="Wilkins M.J."/>
            <person name="Karaoz U."/>
            <person name="Brodie E.L."/>
            <person name="Williams K.H."/>
            <person name="Hubbard S.S."/>
            <person name="Banfield J.F."/>
        </authorList>
    </citation>
    <scope>NUCLEOTIDE SEQUENCE [LARGE SCALE GENOMIC DNA]</scope>
</reference>
<dbReference type="Proteomes" id="UP000179252">
    <property type="component" value="Unassembled WGS sequence"/>
</dbReference>
<evidence type="ECO:0000313" key="1">
    <source>
        <dbReference type="EMBL" id="OGD84343.1"/>
    </source>
</evidence>